<accession>A0A9N9K130</accession>
<comment type="caution">
    <text evidence="1">The sequence shown here is derived from an EMBL/GenBank/DDBJ whole genome shotgun (WGS) entry which is preliminary data.</text>
</comment>
<proteinExistence type="predicted"/>
<feature type="non-terminal residue" evidence="1">
    <location>
        <position position="1"/>
    </location>
</feature>
<sequence length="40" mass="4437">EWSARSTGLNNFGSPAGPRVWHWPVSLVIGHIGPHRKKFG</sequence>
<gene>
    <name evidence="1" type="ORF">DERYTH_LOCUS24258</name>
</gene>
<protein>
    <submittedName>
        <fullName evidence="1">5639_t:CDS:1</fullName>
    </submittedName>
</protein>
<dbReference type="Proteomes" id="UP000789405">
    <property type="component" value="Unassembled WGS sequence"/>
</dbReference>
<name>A0A9N9K130_9GLOM</name>
<evidence type="ECO:0000313" key="1">
    <source>
        <dbReference type="EMBL" id="CAG8805325.1"/>
    </source>
</evidence>
<dbReference type="AlphaFoldDB" id="A0A9N9K130"/>
<organism evidence="1 2">
    <name type="scientific">Dentiscutata erythropus</name>
    <dbReference type="NCBI Taxonomy" id="1348616"/>
    <lineage>
        <taxon>Eukaryota</taxon>
        <taxon>Fungi</taxon>
        <taxon>Fungi incertae sedis</taxon>
        <taxon>Mucoromycota</taxon>
        <taxon>Glomeromycotina</taxon>
        <taxon>Glomeromycetes</taxon>
        <taxon>Diversisporales</taxon>
        <taxon>Gigasporaceae</taxon>
        <taxon>Dentiscutata</taxon>
    </lineage>
</organism>
<dbReference type="EMBL" id="CAJVPY010040001">
    <property type="protein sequence ID" value="CAG8805325.1"/>
    <property type="molecule type" value="Genomic_DNA"/>
</dbReference>
<evidence type="ECO:0000313" key="2">
    <source>
        <dbReference type="Proteomes" id="UP000789405"/>
    </source>
</evidence>
<reference evidence="1" key="1">
    <citation type="submission" date="2021-06" db="EMBL/GenBank/DDBJ databases">
        <authorList>
            <person name="Kallberg Y."/>
            <person name="Tangrot J."/>
            <person name="Rosling A."/>
        </authorList>
    </citation>
    <scope>NUCLEOTIDE SEQUENCE</scope>
    <source>
        <strain evidence="1">MA453B</strain>
    </source>
</reference>
<keyword evidence="2" id="KW-1185">Reference proteome</keyword>